<dbReference type="Proteomes" id="UP000265719">
    <property type="component" value="Chromosome"/>
</dbReference>
<sequence length="165" mass="17491">MTDEPLSAPPVDALAAVPRVFGHCPRPRPPLLLSVVLPGLPEQAAVLRCRLRDLGALPADLVSTVELLATELFANAVRRTRSGRPGGTVLVTVCRMAGYVQVGVTDDGPLPHAVDTPHVRSFDLGREGGLGLLTVHRMAARWGTVHGSGRTTVWFDLDAPSRPAA</sequence>
<dbReference type="AlphaFoldDB" id="A0AA97M0K4"/>
<evidence type="ECO:0000313" key="4">
    <source>
        <dbReference type="Proteomes" id="UP000265719"/>
    </source>
</evidence>
<dbReference type="PANTHER" id="PTHR35526:SF3">
    <property type="entry name" value="ANTI-SIGMA-F FACTOR RSBW"/>
    <property type="match status" value="1"/>
</dbReference>
<dbReference type="InterPro" id="IPR050267">
    <property type="entry name" value="Anti-sigma-factor_SerPK"/>
</dbReference>
<dbReference type="GO" id="GO:0004674">
    <property type="term" value="F:protein serine/threonine kinase activity"/>
    <property type="evidence" value="ECO:0007669"/>
    <property type="project" value="UniProtKB-KW"/>
</dbReference>
<evidence type="ECO:0000259" key="2">
    <source>
        <dbReference type="Pfam" id="PF13581"/>
    </source>
</evidence>
<dbReference type="CDD" id="cd16936">
    <property type="entry name" value="HATPase_RsbW-like"/>
    <property type="match status" value="1"/>
</dbReference>
<protein>
    <submittedName>
        <fullName evidence="3">ATP-binding protein</fullName>
    </submittedName>
</protein>
<dbReference type="KEGG" id="thao:NI17_009920"/>
<dbReference type="EMBL" id="CP063196">
    <property type="protein sequence ID" value="UOE21396.1"/>
    <property type="molecule type" value="Genomic_DNA"/>
</dbReference>
<gene>
    <name evidence="3" type="ORF">NI17_009920</name>
</gene>
<organism evidence="3 4">
    <name type="scientific">Thermobifida halotolerans</name>
    <dbReference type="NCBI Taxonomy" id="483545"/>
    <lineage>
        <taxon>Bacteria</taxon>
        <taxon>Bacillati</taxon>
        <taxon>Actinomycetota</taxon>
        <taxon>Actinomycetes</taxon>
        <taxon>Streptosporangiales</taxon>
        <taxon>Nocardiopsidaceae</taxon>
        <taxon>Thermobifida</taxon>
    </lineage>
</organism>
<dbReference type="RefSeq" id="WP_084012857.1">
    <property type="nucleotide sequence ID" value="NZ_CP063196.1"/>
</dbReference>
<name>A0AA97M0K4_9ACTN</name>
<keyword evidence="1" id="KW-0808">Transferase</keyword>
<accession>A0AA97M0K4</accession>
<dbReference type="SUPFAM" id="SSF55874">
    <property type="entry name" value="ATPase domain of HSP90 chaperone/DNA topoisomerase II/histidine kinase"/>
    <property type="match status" value="1"/>
</dbReference>
<feature type="domain" description="Histidine kinase/HSP90-like ATPase" evidence="2">
    <location>
        <begin position="39"/>
        <end position="155"/>
    </location>
</feature>
<evidence type="ECO:0000256" key="1">
    <source>
        <dbReference type="ARBA" id="ARBA00022527"/>
    </source>
</evidence>
<keyword evidence="1" id="KW-0418">Kinase</keyword>
<reference evidence="3" key="1">
    <citation type="submission" date="2020-10" db="EMBL/GenBank/DDBJ databases">
        <title>De novo genome project of the cellulose decomposer Thermobifida halotolerans type strain.</title>
        <authorList>
            <person name="Nagy I."/>
            <person name="Horvath B."/>
            <person name="Kukolya J."/>
            <person name="Nagy I."/>
            <person name="Orsini M."/>
        </authorList>
    </citation>
    <scope>NUCLEOTIDE SEQUENCE</scope>
    <source>
        <strain evidence="3">DSM 44931</strain>
    </source>
</reference>
<dbReference type="InterPro" id="IPR003594">
    <property type="entry name" value="HATPase_dom"/>
</dbReference>
<evidence type="ECO:0000313" key="3">
    <source>
        <dbReference type="EMBL" id="UOE21396.1"/>
    </source>
</evidence>
<dbReference type="GO" id="GO:0005524">
    <property type="term" value="F:ATP binding"/>
    <property type="evidence" value="ECO:0007669"/>
    <property type="project" value="UniProtKB-KW"/>
</dbReference>
<dbReference type="Gene3D" id="3.30.565.10">
    <property type="entry name" value="Histidine kinase-like ATPase, C-terminal domain"/>
    <property type="match status" value="1"/>
</dbReference>
<keyword evidence="3" id="KW-0067">ATP-binding</keyword>
<keyword evidence="4" id="KW-1185">Reference proteome</keyword>
<dbReference type="PANTHER" id="PTHR35526">
    <property type="entry name" value="ANTI-SIGMA-F FACTOR RSBW-RELATED"/>
    <property type="match status" value="1"/>
</dbReference>
<keyword evidence="3" id="KW-0547">Nucleotide-binding</keyword>
<keyword evidence="1" id="KW-0723">Serine/threonine-protein kinase</keyword>
<proteinExistence type="predicted"/>
<dbReference type="Pfam" id="PF13581">
    <property type="entry name" value="HATPase_c_2"/>
    <property type="match status" value="1"/>
</dbReference>
<dbReference type="InterPro" id="IPR036890">
    <property type="entry name" value="HATPase_C_sf"/>
</dbReference>